<comment type="function">
    <text evidence="7">Subunit of the V1 complex of vacuolar(H+)-ATPase (V-ATPase), a multisubunit enzyme composed of a peripheral complex (V1) that hydrolyzes ATP and a membrane integral complex (V0) that translocates protons. V-ATPase is responsible for acidifying and maintaining the pH of intracellular compartments and in some cell types, is targeted to the plasma membrane, where it is responsible for acidifying the extracellular environment.</text>
</comment>
<dbReference type="KEGG" id="dcr:108199175"/>
<dbReference type="EMBL" id="CP093350">
    <property type="protein sequence ID" value="WOH11289.1"/>
    <property type="molecule type" value="Genomic_DNA"/>
</dbReference>
<comment type="function">
    <text evidence="1">Catalytic subunit of the peripheral V1 complex of vacuolar ATPase (V-ATPase). V-ATPase is responsible for acidifying a variety of intracellular compartments in eukaryotic cells.</text>
</comment>
<evidence type="ECO:0000256" key="1">
    <source>
        <dbReference type="ARBA" id="ARBA00003847"/>
    </source>
</evidence>
<keyword evidence="8" id="KW-0175">Coiled coil</keyword>
<accession>A0AAF0XQU7</accession>
<comment type="similarity">
    <text evidence="2 7">Belongs to the V-ATPase G subunit family.</text>
</comment>
<protein>
    <recommendedName>
        <fullName evidence="7">V-type proton ATPase subunit G</fullName>
    </recommendedName>
</protein>
<feature type="coiled-coil region" evidence="8">
    <location>
        <begin position="32"/>
        <end position="59"/>
    </location>
</feature>
<dbReference type="PANTHER" id="PTHR12713">
    <property type="entry name" value="VACUOLAR ATP SYNTHASE SUBUNIT G"/>
    <property type="match status" value="1"/>
</dbReference>
<name>A0AAF0XQU7_DAUCS</name>
<evidence type="ECO:0000256" key="3">
    <source>
        <dbReference type="ARBA" id="ARBA00011196"/>
    </source>
</evidence>
<dbReference type="FunFam" id="1.20.5.2950:FF:000001">
    <property type="entry name" value="V-type proton ATPase subunit G"/>
    <property type="match status" value="1"/>
</dbReference>
<dbReference type="Pfam" id="PF03179">
    <property type="entry name" value="V-ATPase_G"/>
    <property type="match status" value="1"/>
</dbReference>
<evidence type="ECO:0000313" key="10">
    <source>
        <dbReference type="Proteomes" id="UP000077755"/>
    </source>
</evidence>
<dbReference type="NCBIfam" id="TIGR01147">
    <property type="entry name" value="V_ATP_synt_G"/>
    <property type="match status" value="1"/>
</dbReference>
<reference evidence="9" key="2">
    <citation type="submission" date="2022-03" db="EMBL/GenBank/DDBJ databases">
        <title>Draft title - Genomic analysis of global carrot germplasm unveils the trajectory of domestication and the origin of high carotenoid orange carrot.</title>
        <authorList>
            <person name="Iorizzo M."/>
            <person name="Ellison S."/>
            <person name="Senalik D."/>
            <person name="Macko-Podgorni A."/>
            <person name="Grzebelus D."/>
            <person name="Bostan H."/>
            <person name="Rolling W."/>
            <person name="Curaba J."/>
            <person name="Simon P."/>
        </authorList>
    </citation>
    <scope>NUCLEOTIDE SEQUENCE</scope>
    <source>
        <tissue evidence="9">Leaf</tissue>
    </source>
</reference>
<keyword evidence="10" id="KW-1185">Reference proteome</keyword>
<keyword evidence="5 7" id="KW-0375">Hydrogen ion transport</keyword>
<evidence type="ECO:0000313" key="9">
    <source>
        <dbReference type="EMBL" id="WOH11289.1"/>
    </source>
</evidence>
<proteinExistence type="inferred from homology"/>
<dbReference type="Proteomes" id="UP000077755">
    <property type="component" value="Chromosome 8"/>
</dbReference>
<dbReference type="GO" id="GO:0000221">
    <property type="term" value="C:vacuolar proton-transporting V-type ATPase, V1 domain"/>
    <property type="evidence" value="ECO:0007669"/>
    <property type="project" value="TreeGrafter"/>
</dbReference>
<organism evidence="9 10">
    <name type="scientific">Daucus carota subsp. sativus</name>
    <name type="common">Carrot</name>
    <dbReference type="NCBI Taxonomy" id="79200"/>
    <lineage>
        <taxon>Eukaryota</taxon>
        <taxon>Viridiplantae</taxon>
        <taxon>Streptophyta</taxon>
        <taxon>Embryophyta</taxon>
        <taxon>Tracheophyta</taxon>
        <taxon>Spermatophyta</taxon>
        <taxon>Magnoliopsida</taxon>
        <taxon>eudicotyledons</taxon>
        <taxon>Gunneridae</taxon>
        <taxon>Pentapetalae</taxon>
        <taxon>asterids</taxon>
        <taxon>campanulids</taxon>
        <taxon>Apiales</taxon>
        <taxon>Apiaceae</taxon>
        <taxon>Apioideae</taxon>
        <taxon>Scandiceae</taxon>
        <taxon>Daucinae</taxon>
        <taxon>Daucus</taxon>
        <taxon>Daucus sect. Daucus</taxon>
    </lineage>
</organism>
<evidence type="ECO:0000256" key="6">
    <source>
        <dbReference type="ARBA" id="ARBA00023065"/>
    </source>
</evidence>
<evidence type="ECO:0000256" key="4">
    <source>
        <dbReference type="ARBA" id="ARBA00022448"/>
    </source>
</evidence>
<reference evidence="9" key="1">
    <citation type="journal article" date="2016" name="Nat. Genet.">
        <title>A high-quality carrot genome assembly provides new insights into carotenoid accumulation and asterid genome evolution.</title>
        <authorList>
            <person name="Iorizzo M."/>
            <person name="Ellison S."/>
            <person name="Senalik D."/>
            <person name="Zeng P."/>
            <person name="Satapoomin P."/>
            <person name="Huang J."/>
            <person name="Bowman M."/>
            <person name="Iovene M."/>
            <person name="Sanseverino W."/>
            <person name="Cavagnaro P."/>
            <person name="Yildiz M."/>
            <person name="Macko-Podgorni A."/>
            <person name="Moranska E."/>
            <person name="Grzebelus E."/>
            <person name="Grzebelus D."/>
            <person name="Ashrafi H."/>
            <person name="Zheng Z."/>
            <person name="Cheng S."/>
            <person name="Spooner D."/>
            <person name="Van Deynze A."/>
            <person name="Simon P."/>
        </authorList>
    </citation>
    <scope>NUCLEOTIDE SEQUENCE</scope>
    <source>
        <tissue evidence="9">Leaf</tissue>
    </source>
</reference>
<sequence>MESMKGQGGIQMLLTAEQEAQQIVSAAKNLKTTRLRQAREEAEKEAALYRTKMESEYQKKISETSGNSDSTVKQLEVETELKIKNMKEATSKTSPELIKKIIKYIIKV</sequence>
<gene>
    <name evidence="9" type="ORF">DCAR_0830770</name>
</gene>
<comment type="subunit">
    <text evidence="7">V-ATPase is a heteromultimeric enzyme made up of two complexes: the ATP-hydrolytic V1 complex and the proton translocation V0 complex.</text>
</comment>
<evidence type="ECO:0000256" key="7">
    <source>
        <dbReference type="RuleBase" id="RU364019"/>
    </source>
</evidence>
<evidence type="ECO:0000256" key="5">
    <source>
        <dbReference type="ARBA" id="ARBA00022781"/>
    </source>
</evidence>
<evidence type="ECO:0000256" key="8">
    <source>
        <dbReference type="SAM" id="Coils"/>
    </source>
</evidence>
<keyword evidence="6 7" id="KW-0406">Ion transport</keyword>
<keyword evidence="4 7" id="KW-0813">Transport</keyword>
<dbReference type="GO" id="GO:0046961">
    <property type="term" value="F:proton-transporting ATPase activity, rotational mechanism"/>
    <property type="evidence" value="ECO:0007669"/>
    <property type="project" value="InterPro"/>
</dbReference>
<dbReference type="GO" id="GO:0016887">
    <property type="term" value="F:ATP hydrolysis activity"/>
    <property type="evidence" value="ECO:0007669"/>
    <property type="project" value="TreeGrafter"/>
</dbReference>
<dbReference type="Gene3D" id="1.20.5.2950">
    <property type="match status" value="1"/>
</dbReference>
<dbReference type="InterPro" id="IPR005124">
    <property type="entry name" value="V-ATPase_G"/>
</dbReference>
<comment type="subunit">
    <text evidence="3">V-ATPase is a heteromultimeric enzyme composed of a peripheral catalytic V1 complex (components A to H) attached to an integral membrane V0 proton pore complex (components: a, c, c', c'' and d).</text>
</comment>
<dbReference type="PANTHER" id="PTHR12713:SF27">
    <property type="entry name" value="V-TYPE PROTON ATPASE SUBUNIT G3"/>
    <property type="match status" value="1"/>
</dbReference>
<evidence type="ECO:0000256" key="2">
    <source>
        <dbReference type="ARBA" id="ARBA00010066"/>
    </source>
</evidence>
<dbReference type="AlphaFoldDB" id="A0AAF0XQU7"/>